<accession>A0AAV5MSQ5</accession>
<organism evidence="2 3">
    <name type="scientific">Rubroshorea leprosula</name>
    <dbReference type="NCBI Taxonomy" id="152421"/>
    <lineage>
        <taxon>Eukaryota</taxon>
        <taxon>Viridiplantae</taxon>
        <taxon>Streptophyta</taxon>
        <taxon>Embryophyta</taxon>
        <taxon>Tracheophyta</taxon>
        <taxon>Spermatophyta</taxon>
        <taxon>Magnoliopsida</taxon>
        <taxon>eudicotyledons</taxon>
        <taxon>Gunneridae</taxon>
        <taxon>Pentapetalae</taxon>
        <taxon>rosids</taxon>
        <taxon>malvids</taxon>
        <taxon>Malvales</taxon>
        <taxon>Dipterocarpaceae</taxon>
        <taxon>Rubroshorea</taxon>
    </lineage>
</organism>
<keyword evidence="1" id="KW-0472">Membrane</keyword>
<feature type="transmembrane region" description="Helical" evidence="1">
    <location>
        <begin position="176"/>
        <end position="197"/>
    </location>
</feature>
<dbReference type="Proteomes" id="UP001054252">
    <property type="component" value="Unassembled WGS sequence"/>
</dbReference>
<sequence length="275" mass="29836">MQEKCRHLVEGVDTLQLVLHIFQLMLDLCTLYSSFALRAWPLQLVADLSSDKCFQLMLNLCTSCSTSALHARPLQLVADLGSECLSSTACAQVLHFVLDLGSRCFQLMLDLCTSCSTSTLHARPLQLVADLGILQFVVDLSSSWLSSEARVGALHFLFELSSSCLSSAARVGALHFMLGLCSLCLSSVACVGALQLLTAHGPALSISAFRNSCFSISHLGLVQFVAWTFAIRSLCSSKTFVAARAQVGYLHLVLQQVVSAHARVRCLQLIIVELE</sequence>
<evidence type="ECO:0000313" key="3">
    <source>
        <dbReference type="Proteomes" id="UP001054252"/>
    </source>
</evidence>
<protein>
    <submittedName>
        <fullName evidence="2">Uncharacterized protein</fullName>
    </submittedName>
</protein>
<evidence type="ECO:0000313" key="2">
    <source>
        <dbReference type="EMBL" id="GKV52592.1"/>
    </source>
</evidence>
<proteinExistence type="predicted"/>
<dbReference type="AlphaFoldDB" id="A0AAV5MSQ5"/>
<dbReference type="EMBL" id="BPVZ01000772">
    <property type="protein sequence ID" value="GKV52592.1"/>
    <property type="molecule type" value="Genomic_DNA"/>
</dbReference>
<feature type="transmembrane region" description="Helical" evidence="1">
    <location>
        <begin position="209"/>
        <end position="230"/>
    </location>
</feature>
<gene>
    <name evidence="2" type="ORF">SLEP1_g59168</name>
</gene>
<evidence type="ECO:0000256" key="1">
    <source>
        <dbReference type="SAM" id="Phobius"/>
    </source>
</evidence>
<keyword evidence="1" id="KW-0812">Transmembrane</keyword>
<keyword evidence="1" id="KW-1133">Transmembrane helix</keyword>
<name>A0AAV5MSQ5_9ROSI</name>
<comment type="caution">
    <text evidence="2">The sequence shown here is derived from an EMBL/GenBank/DDBJ whole genome shotgun (WGS) entry which is preliminary data.</text>
</comment>
<reference evidence="2 3" key="1">
    <citation type="journal article" date="2021" name="Commun. Biol.">
        <title>The genome of Shorea leprosula (Dipterocarpaceae) highlights the ecological relevance of drought in aseasonal tropical rainforests.</title>
        <authorList>
            <person name="Ng K.K.S."/>
            <person name="Kobayashi M.J."/>
            <person name="Fawcett J.A."/>
            <person name="Hatakeyama M."/>
            <person name="Paape T."/>
            <person name="Ng C.H."/>
            <person name="Ang C.C."/>
            <person name="Tnah L.H."/>
            <person name="Lee C.T."/>
            <person name="Nishiyama T."/>
            <person name="Sese J."/>
            <person name="O'Brien M.J."/>
            <person name="Copetti D."/>
            <person name="Mohd Noor M.I."/>
            <person name="Ong R.C."/>
            <person name="Putra M."/>
            <person name="Sireger I.Z."/>
            <person name="Indrioko S."/>
            <person name="Kosugi Y."/>
            <person name="Izuno A."/>
            <person name="Isagi Y."/>
            <person name="Lee S.L."/>
            <person name="Shimizu K.K."/>
        </authorList>
    </citation>
    <scope>NUCLEOTIDE SEQUENCE [LARGE SCALE GENOMIC DNA]</scope>
    <source>
        <strain evidence="2">214</strain>
    </source>
</reference>
<keyword evidence="3" id="KW-1185">Reference proteome</keyword>